<dbReference type="GO" id="GO:0003723">
    <property type="term" value="F:RNA binding"/>
    <property type="evidence" value="ECO:0007669"/>
    <property type="project" value="UniProtKB-KW"/>
</dbReference>
<proteinExistence type="inferred from homology"/>
<comment type="similarity">
    <text evidence="1">Belongs to the NusB family.</text>
</comment>
<dbReference type="Pfam" id="PF01029">
    <property type="entry name" value="NusB"/>
    <property type="match status" value="1"/>
</dbReference>
<dbReference type="PANTHER" id="PTHR11078">
    <property type="entry name" value="N UTILIZATION SUBSTANCE PROTEIN B-RELATED"/>
    <property type="match status" value="1"/>
</dbReference>
<dbReference type="SUPFAM" id="SSF48013">
    <property type="entry name" value="NusB-like"/>
    <property type="match status" value="1"/>
</dbReference>
<keyword evidence="3" id="KW-0694">RNA-binding</keyword>
<dbReference type="EMBL" id="QVEU01000003">
    <property type="protein sequence ID" value="RGB76418.1"/>
    <property type="molecule type" value="Genomic_DNA"/>
</dbReference>
<accession>A0A3E2TIB9</accession>
<dbReference type="GO" id="GO:0005829">
    <property type="term" value="C:cytosol"/>
    <property type="evidence" value="ECO:0007669"/>
    <property type="project" value="TreeGrafter"/>
</dbReference>
<protein>
    <submittedName>
        <fullName evidence="7">Transcription antitermination factor NusB</fullName>
    </submittedName>
</protein>
<keyword evidence="5" id="KW-0804">Transcription</keyword>
<name>A0A3E2TIB9_9FIRM</name>
<evidence type="ECO:0000259" key="6">
    <source>
        <dbReference type="Pfam" id="PF01029"/>
    </source>
</evidence>
<comment type="caution">
    <text evidence="7">The sequence shown here is derived from an EMBL/GenBank/DDBJ whole genome shotgun (WGS) entry which is preliminary data.</text>
</comment>
<organism evidence="7 8">
    <name type="scientific">Anaerococcus nagyae</name>
    <dbReference type="NCBI Taxonomy" id="1755241"/>
    <lineage>
        <taxon>Bacteria</taxon>
        <taxon>Bacillati</taxon>
        <taxon>Bacillota</taxon>
        <taxon>Tissierellia</taxon>
        <taxon>Tissierellales</taxon>
        <taxon>Peptoniphilaceae</taxon>
        <taxon>Anaerococcus</taxon>
    </lineage>
</organism>
<dbReference type="GO" id="GO:0006353">
    <property type="term" value="P:DNA-templated transcription termination"/>
    <property type="evidence" value="ECO:0007669"/>
    <property type="project" value="InterPro"/>
</dbReference>
<evidence type="ECO:0000256" key="4">
    <source>
        <dbReference type="ARBA" id="ARBA00023015"/>
    </source>
</evidence>
<dbReference type="InterPro" id="IPR006027">
    <property type="entry name" value="NusB_RsmB_TIM44"/>
</dbReference>
<dbReference type="NCBIfam" id="TIGR01951">
    <property type="entry name" value="nusB"/>
    <property type="match status" value="1"/>
</dbReference>
<dbReference type="InterPro" id="IPR035926">
    <property type="entry name" value="NusB-like_sf"/>
</dbReference>
<evidence type="ECO:0000256" key="1">
    <source>
        <dbReference type="ARBA" id="ARBA00005952"/>
    </source>
</evidence>
<dbReference type="Gene3D" id="1.10.940.10">
    <property type="entry name" value="NusB-like"/>
    <property type="match status" value="1"/>
</dbReference>
<keyword evidence="8" id="KW-1185">Reference proteome</keyword>
<evidence type="ECO:0000256" key="2">
    <source>
        <dbReference type="ARBA" id="ARBA00022814"/>
    </source>
</evidence>
<evidence type="ECO:0000256" key="3">
    <source>
        <dbReference type="ARBA" id="ARBA00022884"/>
    </source>
</evidence>
<dbReference type="InterPro" id="IPR011605">
    <property type="entry name" value="NusB_fam"/>
</dbReference>
<dbReference type="GO" id="GO:0031564">
    <property type="term" value="P:transcription antitermination"/>
    <property type="evidence" value="ECO:0007669"/>
    <property type="project" value="UniProtKB-KW"/>
</dbReference>
<dbReference type="PANTHER" id="PTHR11078:SF3">
    <property type="entry name" value="ANTITERMINATION NUSB DOMAIN-CONTAINING PROTEIN"/>
    <property type="match status" value="1"/>
</dbReference>
<sequence>MKRSEQREWVFKLIYEDSINRIEDVEKTLENHDLTGEEFIKESIISYNENYEAIEETLKNTLNNRYKRLSRVEKAILFLSINEMRYMDIPVSVSINEAVELTKIYSDEKDYQMINSVLGKIVRS</sequence>
<dbReference type="AlphaFoldDB" id="A0A3E2TIB9"/>
<keyword evidence="2" id="KW-0889">Transcription antitermination</keyword>
<keyword evidence="4" id="KW-0805">Transcription regulation</keyword>
<reference evidence="7 8" key="1">
    <citation type="submission" date="2018-08" db="EMBL/GenBank/DDBJ databases">
        <title>A genome reference for cultivated species of the human gut microbiota.</title>
        <authorList>
            <person name="Zou Y."/>
            <person name="Xue W."/>
            <person name="Luo G."/>
        </authorList>
    </citation>
    <scope>NUCLEOTIDE SEQUENCE [LARGE SCALE GENOMIC DNA]</scope>
    <source>
        <strain evidence="7 8">OF01-3</strain>
    </source>
</reference>
<gene>
    <name evidence="7" type="primary">nusB</name>
    <name evidence="7" type="ORF">DXA39_04410</name>
</gene>
<evidence type="ECO:0000313" key="8">
    <source>
        <dbReference type="Proteomes" id="UP000261011"/>
    </source>
</evidence>
<dbReference type="RefSeq" id="WP_117521377.1">
    <property type="nucleotide sequence ID" value="NZ_AP031484.1"/>
</dbReference>
<evidence type="ECO:0000256" key="5">
    <source>
        <dbReference type="ARBA" id="ARBA00023163"/>
    </source>
</evidence>
<dbReference type="Proteomes" id="UP000261011">
    <property type="component" value="Unassembled WGS sequence"/>
</dbReference>
<evidence type="ECO:0000313" key="7">
    <source>
        <dbReference type="EMBL" id="RGB76418.1"/>
    </source>
</evidence>
<feature type="domain" description="NusB/RsmB/TIM44" evidence="6">
    <location>
        <begin position="6"/>
        <end position="123"/>
    </location>
</feature>
<dbReference type="OrthoDB" id="9811381at2"/>